<organism evidence="3 4">
    <name type="scientific">Alkalicella caledoniensis</name>
    <dbReference type="NCBI Taxonomy" id="2731377"/>
    <lineage>
        <taxon>Bacteria</taxon>
        <taxon>Bacillati</taxon>
        <taxon>Bacillota</taxon>
        <taxon>Clostridia</taxon>
        <taxon>Eubacteriales</taxon>
        <taxon>Proteinivoracaceae</taxon>
        <taxon>Alkalicella</taxon>
    </lineage>
</organism>
<dbReference type="InterPro" id="IPR013830">
    <property type="entry name" value="SGNH_hydro"/>
</dbReference>
<dbReference type="SUPFAM" id="SSF52266">
    <property type="entry name" value="SGNH hydrolase"/>
    <property type="match status" value="1"/>
</dbReference>
<keyword evidence="1" id="KW-0812">Transmembrane</keyword>
<keyword evidence="1" id="KW-0472">Membrane</keyword>
<evidence type="ECO:0000313" key="4">
    <source>
        <dbReference type="Proteomes" id="UP000516160"/>
    </source>
</evidence>
<dbReference type="EMBL" id="CP058559">
    <property type="protein sequence ID" value="QNO15976.1"/>
    <property type="molecule type" value="Genomic_DNA"/>
</dbReference>
<dbReference type="PANTHER" id="PTHR30383:SF27">
    <property type="entry name" value="SPORE GERMINATION LIPASE LIPC"/>
    <property type="match status" value="1"/>
</dbReference>
<keyword evidence="4" id="KW-1185">Reference proteome</keyword>
<feature type="domain" description="SGNH hydrolase-type esterase" evidence="2">
    <location>
        <begin position="63"/>
        <end position="246"/>
    </location>
</feature>
<dbReference type="KEGG" id="acae:HYG86_14970"/>
<evidence type="ECO:0000256" key="1">
    <source>
        <dbReference type="SAM" id="Phobius"/>
    </source>
</evidence>
<protein>
    <recommendedName>
        <fullName evidence="2">SGNH hydrolase-type esterase domain-containing protein</fullName>
    </recommendedName>
</protein>
<gene>
    <name evidence="3" type="ORF">HYG86_14970</name>
</gene>
<keyword evidence="1" id="KW-1133">Transmembrane helix</keyword>
<evidence type="ECO:0000259" key="2">
    <source>
        <dbReference type="Pfam" id="PF13472"/>
    </source>
</evidence>
<dbReference type="Pfam" id="PF13472">
    <property type="entry name" value="Lipase_GDSL_2"/>
    <property type="match status" value="1"/>
</dbReference>
<dbReference type="GO" id="GO:0004622">
    <property type="term" value="F:phosphatidylcholine lysophospholipase activity"/>
    <property type="evidence" value="ECO:0007669"/>
    <property type="project" value="TreeGrafter"/>
</dbReference>
<feature type="transmembrane region" description="Helical" evidence="1">
    <location>
        <begin position="7"/>
        <end position="29"/>
    </location>
</feature>
<reference evidence="3 4" key="1">
    <citation type="submission" date="2020-07" db="EMBL/GenBank/DDBJ databases">
        <title>Alkalicella. sp. LB2 genome.</title>
        <authorList>
            <person name="Postec A."/>
            <person name="Quemeneur M."/>
        </authorList>
    </citation>
    <scope>NUCLEOTIDE SEQUENCE [LARGE SCALE GENOMIC DNA]</scope>
    <source>
        <strain evidence="3 4">LB2</strain>
    </source>
</reference>
<dbReference type="PANTHER" id="PTHR30383">
    <property type="entry name" value="THIOESTERASE 1/PROTEASE 1/LYSOPHOSPHOLIPASE L1"/>
    <property type="match status" value="1"/>
</dbReference>
<dbReference type="InterPro" id="IPR036514">
    <property type="entry name" value="SGNH_hydro_sf"/>
</dbReference>
<dbReference type="Gene3D" id="3.40.50.1110">
    <property type="entry name" value="SGNH hydrolase"/>
    <property type="match status" value="1"/>
</dbReference>
<name>A0A7G9WBB4_ALKCA</name>
<dbReference type="InterPro" id="IPR051532">
    <property type="entry name" value="Ester_Hydrolysis_Enzymes"/>
</dbReference>
<accession>A0A7G9WBB4</accession>
<dbReference type="RefSeq" id="WP_213166375.1">
    <property type="nucleotide sequence ID" value="NZ_CP058559.1"/>
</dbReference>
<dbReference type="Proteomes" id="UP000516160">
    <property type="component" value="Chromosome"/>
</dbReference>
<proteinExistence type="predicted"/>
<dbReference type="AlphaFoldDB" id="A0A7G9WBB4"/>
<sequence>MLRKIIYGLMAVTVFSTLVYIVGFGWAFWITYNEPEPISQIIEDEVNEEEPLAGAPSTFRVLALGDSLAKGTGDEMGMGYSGYFNQLLGEIVGVVEYENLGIDGMVSTELVELVKKEIVQTAILEADIILLSIGGNDMRTLPVFQTVSPVDFMETKDSYLKNLEEILQIIREHNPKAPVAKLGLYNPFPDFTDEATVELLHQWNFETLRAVEGRNQMVFVPTFDLFKYNPGLISMDMLHPSAEGYKSIAQRHMEILKELIK</sequence>
<evidence type="ECO:0000313" key="3">
    <source>
        <dbReference type="EMBL" id="QNO15976.1"/>
    </source>
</evidence>